<accession>A0A510V2U2</accession>
<dbReference type="Proteomes" id="UP000321118">
    <property type="component" value="Unassembled WGS sequence"/>
</dbReference>
<dbReference type="SUPFAM" id="SSF53254">
    <property type="entry name" value="Phosphoglycerate mutase-like"/>
    <property type="match status" value="1"/>
</dbReference>
<dbReference type="EMBL" id="BJUB01000004">
    <property type="protein sequence ID" value="GEK21207.1"/>
    <property type="molecule type" value="Genomic_DNA"/>
</dbReference>
<dbReference type="InterPro" id="IPR029033">
    <property type="entry name" value="His_PPase_superfam"/>
</dbReference>
<dbReference type="InterPro" id="IPR013078">
    <property type="entry name" value="His_Pase_superF_clade-1"/>
</dbReference>
<sequence>MTLGEPRGEWDAEPVTSATGPRRLLLLRHAKAEHPDVIPDIQRPLSLVGRKQSGRVGAALAGDDLVPDLVLCSSSVRTRQTWDLVRASLGAEPEVRYLDDLYDAGSSTVVELVRAVPGDVRTVLVVGHEPTMSQAAALLAGPDSDPATLERVRVGVPTASWSLLEVSGWDTLAAGSAALRRLAVLG</sequence>
<dbReference type="SMART" id="SM00855">
    <property type="entry name" value="PGAM"/>
    <property type="match status" value="1"/>
</dbReference>
<reference evidence="1 2" key="1">
    <citation type="submission" date="2019-07" db="EMBL/GenBank/DDBJ databases">
        <title>Whole genome shotgun sequence of Cellulomonas xylanilytica NBRC 101102.</title>
        <authorList>
            <person name="Hosoyama A."/>
            <person name="Uohara A."/>
            <person name="Ohji S."/>
            <person name="Ichikawa N."/>
        </authorList>
    </citation>
    <scope>NUCLEOTIDE SEQUENCE [LARGE SCALE GENOMIC DNA]</scope>
    <source>
        <strain evidence="1 2">NBRC 101102</strain>
    </source>
</reference>
<evidence type="ECO:0000313" key="1">
    <source>
        <dbReference type="EMBL" id="GEK21207.1"/>
    </source>
</evidence>
<gene>
    <name evidence="1" type="ORF">CXY01_17270</name>
</gene>
<name>A0A510V2U2_9CELL</name>
<evidence type="ECO:0000313" key="2">
    <source>
        <dbReference type="Proteomes" id="UP000321118"/>
    </source>
</evidence>
<dbReference type="CDD" id="cd07067">
    <property type="entry name" value="HP_PGM_like"/>
    <property type="match status" value="1"/>
</dbReference>
<comment type="caution">
    <text evidence="1">The sequence shown here is derived from an EMBL/GenBank/DDBJ whole genome shotgun (WGS) entry which is preliminary data.</text>
</comment>
<proteinExistence type="predicted"/>
<dbReference type="PANTHER" id="PTHR47623">
    <property type="entry name" value="OS09G0287300 PROTEIN"/>
    <property type="match status" value="1"/>
</dbReference>
<protein>
    <submittedName>
        <fullName evidence="1">Phosphoglycerate mutase</fullName>
    </submittedName>
</protein>
<organism evidence="1 2">
    <name type="scientific">Cellulomonas xylanilytica</name>
    <dbReference type="NCBI Taxonomy" id="233583"/>
    <lineage>
        <taxon>Bacteria</taxon>
        <taxon>Bacillati</taxon>
        <taxon>Actinomycetota</taxon>
        <taxon>Actinomycetes</taxon>
        <taxon>Micrococcales</taxon>
        <taxon>Cellulomonadaceae</taxon>
        <taxon>Cellulomonas</taxon>
    </lineage>
</organism>
<dbReference type="AlphaFoldDB" id="A0A510V2U2"/>
<keyword evidence="2" id="KW-1185">Reference proteome</keyword>
<dbReference type="Gene3D" id="3.40.50.1240">
    <property type="entry name" value="Phosphoglycerate mutase-like"/>
    <property type="match status" value="1"/>
</dbReference>
<dbReference type="Pfam" id="PF00300">
    <property type="entry name" value="His_Phos_1"/>
    <property type="match status" value="1"/>
</dbReference>
<dbReference type="PANTHER" id="PTHR47623:SF1">
    <property type="entry name" value="OS09G0287300 PROTEIN"/>
    <property type="match status" value="1"/>
</dbReference>